<feature type="domain" description="Helicase C-terminal" evidence="12">
    <location>
        <begin position="416"/>
        <end position="588"/>
    </location>
</feature>
<dbReference type="InterPro" id="IPR001650">
    <property type="entry name" value="Helicase_C-like"/>
</dbReference>
<feature type="region of interest" description="Disordered" evidence="9">
    <location>
        <begin position="910"/>
        <end position="941"/>
    </location>
</feature>
<keyword evidence="4" id="KW-0378">Hydrolase</keyword>
<protein>
    <recommendedName>
        <fullName evidence="1">RNA helicase</fullName>
        <ecNumber evidence="1">3.6.4.13</ecNumber>
    </recommendedName>
</protein>
<name>A0A183CKF9_GLOPA</name>
<reference evidence="13" key="1">
    <citation type="submission" date="2014-05" db="EMBL/GenBank/DDBJ databases">
        <title>The genome and life-stage specific transcriptomes of Globodera pallida elucidate key aspects of plant parasitism by a cyst nematode.</title>
        <authorList>
            <person name="Cotton J.A."/>
            <person name="Lilley C.J."/>
            <person name="Jones L.M."/>
            <person name="Kikuchi T."/>
            <person name="Reid A.J."/>
            <person name="Thorpe P."/>
            <person name="Tsai I.J."/>
            <person name="Beasley H."/>
            <person name="Blok V."/>
            <person name="Cock P.J.A."/>
            <person name="Van den Akker S.E."/>
            <person name="Holroyd N."/>
            <person name="Hunt M."/>
            <person name="Mantelin S."/>
            <person name="Naghra H."/>
            <person name="Pain A."/>
            <person name="Palomares-Rius J.E."/>
            <person name="Zarowiecki M."/>
            <person name="Berriman M."/>
            <person name="Jones J.T."/>
            <person name="Urwin P.E."/>
        </authorList>
    </citation>
    <scope>NUCLEOTIDE SEQUENCE [LARGE SCALE GENOMIC DNA]</scope>
    <source>
        <strain evidence="13">Lindley</strain>
    </source>
</reference>
<dbReference type="EC" id="3.6.4.13" evidence="1"/>
<evidence type="ECO:0000313" key="13">
    <source>
        <dbReference type="Proteomes" id="UP000050741"/>
    </source>
</evidence>
<keyword evidence="2" id="KW-0507">mRNA processing</keyword>
<keyword evidence="7" id="KW-0508">mRNA splicing</keyword>
<dbReference type="InterPro" id="IPR048333">
    <property type="entry name" value="HA2_WH"/>
</dbReference>
<keyword evidence="3" id="KW-0547">Nucleotide-binding</keyword>
<dbReference type="InterPro" id="IPR002464">
    <property type="entry name" value="DNA/RNA_helicase_DEAH_CS"/>
</dbReference>
<evidence type="ECO:0000259" key="12">
    <source>
        <dbReference type="PROSITE" id="PS51194"/>
    </source>
</evidence>
<dbReference type="SMART" id="SM00490">
    <property type="entry name" value="HELICc"/>
    <property type="match status" value="1"/>
</dbReference>
<dbReference type="Gene3D" id="1.20.120.1080">
    <property type="match status" value="2"/>
</dbReference>
<dbReference type="InterPro" id="IPR007502">
    <property type="entry name" value="Helicase-assoc_dom"/>
</dbReference>
<dbReference type="PROSITE" id="PS51194">
    <property type="entry name" value="HELICASE_CTER"/>
    <property type="match status" value="1"/>
</dbReference>
<keyword evidence="10" id="KW-1133">Transmembrane helix</keyword>
<dbReference type="WBParaSite" id="GPLIN_001336500">
    <property type="protein sequence ID" value="GPLIN_001336500"/>
    <property type="gene ID" value="GPLIN_001336500"/>
</dbReference>
<evidence type="ECO:0000256" key="5">
    <source>
        <dbReference type="ARBA" id="ARBA00022806"/>
    </source>
</evidence>
<feature type="compositionally biased region" description="Basic and acidic residues" evidence="9">
    <location>
        <begin position="911"/>
        <end position="931"/>
    </location>
</feature>
<keyword evidence="6" id="KW-0067">ATP-binding</keyword>
<dbReference type="GO" id="GO:0003723">
    <property type="term" value="F:RNA binding"/>
    <property type="evidence" value="ECO:0007669"/>
    <property type="project" value="TreeGrafter"/>
</dbReference>
<keyword evidence="10" id="KW-0472">Membrane</keyword>
<dbReference type="SMART" id="SM00487">
    <property type="entry name" value="DEXDc"/>
    <property type="match status" value="1"/>
</dbReference>
<dbReference type="SMART" id="SM00847">
    <property type="entry name" value="HA2"/>
    <property type="match status" value="2"/>
</dbReference>
<dbReference type="Proteomes" id="UP000050741">
    <property type="component" value="Unassembled WGS sequence"/>
</dbReference>
<evidence type="ECO:0000259" key="11">
    <source>
        <dbReference type="PROSITE" id="PS51192"/>
    </source>
</evidence>
<evidence type="ECO:0000256" key="1">
    <source>
        <dbReference type="ARBA" id="ARBA00012552"/>
    </source>
</evidence>
<dbReference type="GO" id="GO:0005524">
    <property type="term" value="F:ATP binding"/>
    <property type="evidence" value="ECO:0007669"/>
    <property type="project" value="UniProtKB-KW"/>
</dbReference>
<feature type="transmembrane region" description="Helical" evidence="10">
    <location>
        <begin position="74"/>
        <end position="96"/>
    </location>
</feature>
<dbReference type="GO" id="GO:0006397">
    <property type="term" value="P:mRNA processing"/>
    <property type="evidence" value="ECO:0007669"/>
    <property type="project" value="UniProtKB-KW"/>
</dbReference>
<dbReference type="Pfam" id="PF04408">
    <property type="entry name" value="WHD_HA2"/>
    <property type="match status" value="2"/>
</dbReference>
<accession>A0A183CKF9</accession>
<reference evidence="14" key="2">
    <citation type="submission" date="2016-06" db="UniProtKB">
        <authorList>
            <consortium name="WormBaseParasite"/>
        </authorList>
    </citation>
    <scope>IDENTIFICATION</scope>
</reference>
<dbReference type="Pfam" id="PF00270">
    <property type="entry name" value="DEAD"/>
    <property type="match status" value="1"/>
</dbReference>
<dbReference type="Pfam" id="PF00271">
    <property type="entry name" value="Helicase_C"/>
    <property type="match status" value="1"/>
</dbReference>
<dbReference type="PROSITE" id="PS51192">
    <property type="entry name" value="HELICASE_ATP_BIND_1"/>
    <property type="match status" value="1"/>
</dbReference>
<dbReference type="InterPro" id="IPR014001">
    <property type="entry name" value="Helicase_ATP-bd"/>
</dbReference>
<dbReference type="GO" id="GO:0016787">
    <property type="term" value="F:hydrolase activity"/>
    <property type="evidence" value="ECO:0007669"/>
    <property type="project" value="UniProtKB-KW"/>
</dbReference>
<keyword evidence="10" id="KW-0812">Transmembrane</keyword>
<dbReference type="FunFam" id="3.40.50.300:FF:002125">
    <property type="entry name" value="ATP-dependent helicase HrpB"/>
    <property type="match status" value="1"/>
</dbReference>
<dbReference type="CDD" id="cd18791">
    <property type="entry name" value="SF2_C_RHA"/>
    <property type="match status" value="1"/>
</dbReference>
<keyword evidence="13" id="KW-1185">Reference proteome</keyword>
<feature type="transmembrane region" description="Helical" evidence="10">
    <location>
        <begin position="111"/>
        <end position="134"/>
    </location>
</feature>
<evidence type="ECO:0000256" key="9">
    <source>
        <dbReference type="SAM" id="MobiDB-lite"/>
    </source>
</evidence>
<evidence type="ECO:0000256" key="2">
    <source>
        <dbReference type="ARBA" id="ARBA00022664"/>
    </source>
</evidence>
<evidence type="ECO:0000313" key="14">
    <source>
        <dbReference type="WBParaSite" id="GPLIN_001336500"/>
    </source>
</evidence>
<dbReference type="GO" id="GO:0005681">
    <property type="term" value="C:spliceosomal complex"/>
    <property type="evidence" value="ECO:0007669"/>
    <property type="project" value="TreeGrafter"/>
</dbReference>
<evidence type="ECO:0000256" key="3">
    <source>
        <dbReference type="ARBA" id="ARBA00022741"/>
    </source>
</evidence>
<evidence type="ECO:0000256" key="8">
    <source>
        <dbReference type="ARBA" id="ARBA00047984"/>
    </source>
</evidence>
<proteinExistence type="predicted"/>
<dbReference type="PROSITE" id="PS00690">
    <property type="entry name" value="DEAH_ATP_HELICASE"/>
    <property type="match status" value="1"/>
</dbReference>
<keyword evidence="5" id="KW-0347">Helicase</keyword>
<dbReference type="GO" id="GO:0008380">
    <property type="term" value="P:RNA splicing"/>
    <property type="evidence" value="ECO:0007669"/>
    <property type="project" value="UniProtKB-KW"/>
</dbReference>
<dbReference type="AlphaFoldDB" id="A0A183CKF9"/>
<evidence type="ECO:0000256" key="4">
    <source>
        <dbReference type="ARBA" id="ARBA00022801"/>
    </source>
</evidence>
<dbReference type="Pfam" id="PF21010">
    <property type="entry name" value="HA2_C"/>
    <property type="match status" value="2"/>
</dbReference>
<organism evidence="13 14">
    <name type="scientific">Globodera pallida</name>
    <name type="common">Potato cyst nematode worm</name>
    <name type="synonym">Heterodera pallida</name>
    <dbReference type="NCBI Taxonomy" id="36090"/>
    <lineage>
        <taxon>Eukaryota</taxon>
        <taxon>Metazoa</taxon>
        <taxon>Ecdysozoa</taxon>
        <taxon>Nematoda</taxon>
        <taxon>Chromadorea</taxon>
        <taxon>Rhabditida</taxon>
        <taxon>Tylenchina</taxon>
        <taxon>Tylenchomorpha</taxon>
        <taxon>Tylenchoidea</taxon>
        <taxon>Heteroderidae</taxon>
        <taxon>Heteroderinae</taxon>
        <taxon>Globodera</taxon>
    </lineage>
</organism>
<feature type="domain" description="Helicase ATP-binding" evidence="11">
    <location>
        <begin position="225"/>
        <end position="390"/>
    </location>
</feature>
<dbReference type="GO" id="GO:0003724">
    <property type="term" value="F:RNA helicase activity"/>
    <property type="evidence" value="ECO:0007669"/>
    <property type="project" value="UniProtKB-EC"/>
</dbReference>
<dbReference type="SUPFAM" id="SSF52540">
    <property type="entry name" value="P-loop containing nucleoside triphosphate hydrolases"/>
    <property type="match status" value="2"/>
</dbReference>
<sequence>MSGEDTAASLPPKNAPARRPLMNIVSNAVKSLFPAVSSRTLLRHYVPLSGALSHTLFAVNIFSPSLYTRLFSSYDLAVSNAILFNAHLGIGFYLFFRPHMYHLWRWRRVEFSVFGSVMFNFGSLLCSIFVRGLLRKVKGPARAMLSVLLSIFLLSLGRRYIQHIDQRTKLNEFYLGLQNQNNGKNENNRLPDFNPYTGNSFSDEYRELHEKRTALPVWAFKKEFFSLLEKHQCIILEAETGSGKTTQVPQWCVEWLRHKQRQMMVCCTQPRRLATVTVAKRVAEEMDVPLGREVGYSIRFEEAVSHRTLLKYCTDGVLLAEASRDEMLMRYGVILLDEVHERTMISDVLMGMVKRIMKHRKELRVVVMSASLKTGKFKQFFSGCRLLNIPGRSFPVHITYSDWNTDTDQDVYISNAVTKAIDIHKTGEPGDILIFVTGQEDVEIGCEMLEDKCKEGYIELEILPLFGSIQHDQHGILMNTQSNGRRRCIVATNVAETSITIPGVVFVIDPGFCKRKIYDPRKKLDTLLVENISRASAVQRAGRAGRTQPGKCFRLYSEHFFEKILQDIVPEIKHVNLDSVVLRLKKCGIDDIYGFELMDAPSREQIQHSLILLKDLGALDHRGHITPLGEKINRLPVEPPLARTMLESVKLHCSIEVITICAMLSAPNRCFCRPRKKQIQADQAKAKFADDLGDHLTLLRVYNAFISSAFLAQIMLTNSGIDDIYGLRTNGCAFRENKSNITLILLKDLGALDHRGHITPLGEKINRLPVEPPLARTMLESVKLHCSIEVITICAMLSAPNRCFCRPRKKQIQADQAKAKFADDLGDHLTLLRVYNAFISNGRSKQWCYTNFLNHHTLKYAEDVRNQLINVMHRLNLDLLLVMSCFMSSLSAEMSHHDYWSSTSDYSVKMSSKEKGKRREGSNRPGEERGTGGKGPSGKPYGPTHQWVLFNEAIQHNKGGNQYLQTVSVVGPEWLAELAPAYRSQIAAKSTEVDKMLKELEPQVSVTDRIRALALRLFS</sequence>
<dbReference type="InterPro" id="IPR027417">
    <property type="entry name" value="P-loop_NTPase"/>
</dbReference>
<evidence type="ECO:0000256" key="10">
    <source>
        <dbReference type="SAM" id="Phobius"/>
    </source>
</evidence>
<dbReference type="Gene3D" id="3.40.50.300">
    <property type="entry name" value="P-loop containing nucleotide triphosphate hydrolases"/>
    <property type="match status" value="2"/>
</dbReference>
<feature type="transmembrane region" description="Helical" evidence="10">
    <location>
        <begin position="44"/>
        <end position="62"/>
    </location>
</feature>
<evidence type="ECO:0000256" key="6">
    <source>
        <dbReference type="ARBA" id="ARBA00022840"/>
    </source>
</evidence>
<evidence type="ECO:0000256" key="7">
    <source>
        <dbReference type="ARBA" id="ARBA00023187"/>
    </source>
</evidence>
<dbReference type="InterPro" id="IPR011545">
    <property type="entry name" value="DEAD/DEAH_box_helicase_dom"/>
</dbReference>
<comment type="catalytic activity">
    <reaction evidence="8">
        <text>ATP + H2O = ADP + phosphate + H(+)</text>
        <dbReference type="Rhea" id="RHEA:13065"/>
        <dbReference type="ChEBI" id="CHEBI:15377"/>
        <dbReference type="ChEBI" id="CHEBI:15378"/>
        <dbReference type="ChEBI" id="CHEBI:30616"/>
        <dbReference type="ChEBI" id="CHEBI:43474"/>
        <dbReference type="ChEBI" id="CHEBI:456216"/>
        <dbReference type="EC" id="3.6.4.13"/>
    </reaction>
</comment>
<dbReference type="PANTHER" id="PTHR18934">
    <property type="entry name" value="ATP-DEPENDENT RNA HELICASE"/>
    <property type="match status" value="1"/>
</dbReference>
<dbReference type="PANTHER" id="PTHR18934:SF109">
    <property type="entry name" value="ATP-DEPENDENT RNA HELICASE DHX15 HOMOLOG"/>
    <property type="match status" value="1"/>
</dbReference>